<dbReference type="AlphaFoldDB" id="A0A9D5LXP7"/>
<accession>A0A9D5LXP7</accession>
<sequence length="227" mass="25741">MEIRYHVTGLQRKRLVQLISEITGCKPEYLGAPSFAYRVDYFTIDKNGAVSFDDRADSEEIENLIERLSEEGFAAGSAESDNETNVCISMPRSLFTDSALENLHHLLKAKGTLIKKALGVSKLSIDVDSGKISFPWFDAYRTPEELKACNHFICKLCEMARNQKRITAKEKAVDNERYAFRCFLLRLGFIGAEYKEERKILLRNLAGNSAFKKPAKTTHKDEVAAYE</sequence>
<dbReference type="EMBL" id="JADCKB010000008">
    <property type="protein sequence ID" value="MBE5039828.1"/>
    <property type="molecule type" value="Genomic_DNA"/>
</dbReference>
<dbReference type="RefSeq" id="WP_226392382.1">
    <property type="nucleotide sequence ID" value="NZ_JADCKB010000008.1"/>
</dbReference>
<proteinExistence type="predicted"/>
<name>A0A9D5LXP7_9FIRM</name>
<gene>
    <name evidence="1" type="ORF">INF28_05040</name>
</gene>
<organism evidence="1 2">
    <name type="scientific">Ructibacterium gallinarum</name>
    <dbReference type="NCBI Taxonomy" id="2779355"/>
    <lineage>
        <taxon>Bacteria</taxon>
        <taxon>Bacillati</taxon>
        <taxon>Bacillota</taxon>
        <taxon>Clostridia</taxon>
        <taxon>Eubacteriales</taxon>
        <taxon>Oscillospiraceae</taxon>
        <taxon>Ructibacterium</taxon>
    </lineage>
</organism>
<keyword evidence="2" id="KW-1185">Reference proteome</keyword>
<evidence type="ECO:0000313" key="1">
    <source>
        <dbReference type="EMBL" id="MBE5039828.1"/>
    </source>
</evidence>
<dbReference type="Proteomes" id="UP000806542">
    <property type="component" value="Unassembled WGS sequence"/>
</dbReference>
<protein>
    <submittedName>
        <fullName evidence="1">Virulence protein</fullName>
    </submittedName>
</protein>
<evidence type="ECO:0000313" key="2">
    <source>
        <dbReference type="Proteomes" id="UP000806542"/>
    </source>
</evidence>
<comment type="caution">
    <text evidence="1">The sequence shown here is derived from an EMBL/GenBank/DDBJ whole genome shotgun (WGS) entry which is preliminary data.</text>
</comment>
<reference evidence="1" key="1">
    <citation type="submission" date="2020-10" db="EMBL/GenBank/DDBJ databases">
        <title>ChiBAC.</title>
        <authorList>
            <person name="Zenner C."/>
            <person name="Hitch T.C.A."/>
            <person name="Clavel T."/>
        </authorList>
    </citation>
    <scope>NUCLEOTIDE SEQUENCE</scope>
    <source>
        <strain evidence="1">DSM 107454</strain>
    </source>
</reference>